<dbReference type="GO" id="GO:0016020">
    <property type="term" value="C:membrane"/>
    <property type="evidence" value="ECO:0007669"/>
    <property type="project" value="InterPro"/>
</dbReference>
<organism evidence="4 5">
    <name type="scientific">Laetiporus sulphureus 93-53</name>
    <dbReference type="NCBI Taxonomy" id="1314785"/>
    <lineage>
        <taxon>Eukaryota</taxon>
        <taxon>Fungi</taxon>
        <taxon>Dikarya</taxon>
        <taxon>Basidiomycota</taxon>
        <taxon>Agaricomycotina</taxon>
        <taxon>Agaricomycetes</taxon>
        <taxon>Polyporales</taxon>
        <taxon>Laetiporus</taxon>
    </lineage>
</organism>
<dbReference type="GeneID" id="63828164"/>
<sequence>MLNVVLLVVAICVVVALILYLFFWNRLVALILSLIVRLALWNQDESSVWISIGSIHFSVLMGRIAFKDLRYHSSNQTIRVVKGQISWRYWIRQPVEEEDLSHARVVGEDANHKEHVPLSCRIHVSLQGLEWYIYNRTAAYDNIVARKEGSMPSTPAPTPTAAGNAIDAREALRKLLSRTSVRHNSTSLRPSLSVVSPMYRKSPGFVKYAINWIKTQLPNFDPKNLLPIGIEATKGAIICGNASIPSLLVIEFGKADCTYGIVQPRSKFDLYKQLLNVKLRNASACYVENMDYQEHMNDVGEKVHDQIKKSHNPYLRQYSYLSYLAFEKLWDRLKLWSVALTSRSRLRAFFGYTNVPVPHPPTWGWRKNHKDLEDETPLGIDFSTFEYAIERKILEAPEVEVLYYVDVVGIVPFEPPHPQADFGGADPFDIGNGDLPPEWGIDIMVRGGFLRYGPWADRQRVILQHCFFPPPFHDVEPTAHLKPGDARMWTGLKIFVELQDGTTLHIPFREASKDWQWGGKVDVPNRPRKREAASIHLKAGDSSTITYIMPMVAGLHGYQPILEVHLDTVAVTSSLNDMRLLTAESCRVRCQMPSPLKWNGEREWTFAISLRQTQLFLLRDHINMFTDLGKDWSTGPPTPYYRFTPMIYAVELDLHHYEINTYVNDHNIIDKPLIKEDNALVTLRGTHLVNAIRIPLSQYRPEATTVSFWIEVPDVAVALTLPRWNTNSIYPTPDRSDVGRVGVLTINGSYRYHAEVSDENIDQLKLDIRARDVVYKAFGWTIRHFMILRDNYFGIFTHFSTLSEYLEKRRKGQPVGDPIDLQYRPGKSNSMEVELGVMVDRGLIALPAGLPGYEVHSAGQDRIADSGHLGTCLLVKVPEVQLQLRTNDYYMDMSLNANNLFGRFEECCSYASFYRCLNASPSDDIIILDGEALSGLDITANRLFGPKPHTSTYVCMWEVHMGNIKGVLSTYQTALLSAVGSSFGLNFSDPLNAPAKEFEVPVDPDVTFLKLRLDSINVVWLAPGAAIELFIPDGLRLDSNDLAGKSYRKVISVRLPIATCKILVTSRMSRKWYEASRLDIDANVDIYSAPTGWQDRARAQTEYVAAQDKLTSRASCFYSARQTPAQYDELLPGRGLLDSDLYLPQLRIPKRFRRQRTAATAFNLTSPIRSSLRPAVPIGLQSESEGDEWSTEADRDARVVNARPSGTSWAKAPSDEEDMTSSDESDEGDSSDHRGWDSEESETSGSASQDRVRSAVSRYKDLTTHYEASHLSRPYIWDTSPFVVIRNVLPRDQCKSRPNLHNDMHNVSRPIRSAQLHAHNESAAASTVIRVHSKREIVLWFNPLLVLAVEQFLADIRQKRLTPELRFDVILAKYIRSAAAESPEKATEITVLDLHLTSIHISSVQAVGFSAKRRGKLEDEQQMNISTIAALSLSDLHFLLKCFQPGGQEYSASTFDVSLQELSVKMWTEQQPFSTRRSSRIQNPSWDIMLNASRGTVGETVSIFLGDFIINVDHATPEAVLATSSIVLQTVMELDNAWKCHYAHFSVLDQQTILQVLRFARQRVVVDPLSTFQPSYLVQKGRPDQLRNSSCFKFLVYIRNCLRYLEASERGVVDNIETNPHSKITLFEIILSLESQDLSHSLDEDVLELKEERFMQELFHGSGTSPEIHIAQDSRRIKAVVLHWERILLTIHHTNQDLRTTFNMGPIVVAVRWHVTVFHPTSPNTGKTYANLLPRERTRFDCLQLTLSVDLGHISFTIMPQLVQFLQLTIRIAKSYSPALCMPRANGQVASKAPRIGTNGSNVNADVALSIESLTFKAAADKLVVIFSISNLQWASMILAKLPVKLLESQCSMSHFLTVDESILRLCSTDLSQPVQQSTLAFFMIEKGKMNVLFSQEHSTDPKIRAVCGSETVHLDVPRSALRLYCFLQEWRADYLPGMYSAFQDLLSELHEERQDASPHVANVNQQSLPDIHLHLSTTTVRVTLQVMLGVWLSWDIQRTLLYVTSSLDAHRKKNRTFGIQMGPHTVAVTTQDNHAKGRALYKARVELQLPRVSVTGNYGDEAIRLVSLVDFVQIMVEPSDLDTLISLGQKSGQDYNDFMHLVGETHQGNPADTSQLIEERRHMKLHASFRMKGFRVGVQGHSSVVLLECDNIGGGIDDVASLAWQVKLSDLALSLASLSSYRVSSDKGHRSAFVTIDFEADMKRGSSQSSNERLEVAIIKAHAVMQPTSIGELSDFIDELQAEVLAYQEDRANELAQFKEKTKGIMRSLDVKIGEQHRTEFSWLDRSTILLTIRNIGVAFPLAAITDLQMPRSGTSGDFSTVRAFLLSIKSLSFGTEHGDTGQAIMKGFCFQFVPRFRQSADADFSGDNHQTRNRLLYPEMTANIHSERSNGSRRVYVAADVSGFILDLDSMIPDYIFSLIDVYREGKDRMDRLKSNISRSAANMDLGIRGPRPSSEHARTSLPTANVLLSLTFASGRIRMHSTHSRHQSSMKRKTSSALEDSLVELPIELGVEIFDLPVVTVWGEYNATTPLKRLIATKQTVEPSILMFKATIHSSHNTLKPTLLPFITELVAHVETRLRQSSRGEFQPAPVRVQDALHSLPADNIAKEASDVVTGLKISLSLRIDQSKLELTCQPDVNVVAGLHWDSGGFVINISPNFRRVTFSGTVGGLTIGLKHGFLSEDCVRLDARNLAFNVTFAKTESAAKRTMSSISVVVDTQFSGGIRFSRLQDVLCFKAVWLDRIPVINGQNAAFAKNNSKSVETARTSSSSQELTVAVLLHFRSIELDADLGQSISSLKLTIHDMLVRTCLSDALSELTLSIAQLDILATGNVSGQAAVPDFRFQTIRESENSTGVLAGGRMLDLTLTTGVFYVELESEYQKLIQYRAEPIEVKIFDDWSKTHSDVPTEDRHVDLAFTVSGSEVTVVMNVGTIPKLFSYADKFKATLENQREGASRESRAFRLINAPKPDNPLSTVANAMIKTTRNRFKEEPEMTYAIGQRMSLRLAFLQLVVFPRSMRDPELARFIGRDVHARLDRLVESHALPARRDLHLSFSSITTSRISQLNHALLAKERMEGSRQWLKILVKDAPEATIFGLPSMDIRMQSDEFMQEQRRTLRYDFTSRFTTREGGKKDAEDIYITLNMALYAWLTSLRKAFAREMEQVQASETVRAVGNALVPQTSTPRKRGNESVSLRTDKEPEETIASLREVGRPRLHRHAMSSLITHGLDLEEPPALPSRTPTSPATSSRLSSPGSTNGASDVAAAAAAPASSKTLGLVYEPRSRHIERLTMRQLGEATPDVMHPFFMKKAGFSLEDSLPQYVHEYATMPTEEIMKALLNLYSKQLSSHQLTDSPS</sequence>
<feature type="domain" description="Csf1 N-terminal" evidence="3">
    <location>
        <begin position="18"/>
        <end position="809"/>
    </location>
</feature>
<dbReference type="OrthoDB" id="10051416at2759"/>
<dbReference type="InParanoid" id="A0A165GZH4"/>
<dbReference type="EMBL" id="KV427608">
    <property type="protein sequence ID" value="KZT11041.1"/>
    <property type="molecule type" value="Genomic_DNA"/>
</dbReference>
<evidence type="ECO:0000259" key="3">
    <source>
        <dbReference type="Pfam" id="PF21678"/>
    </source>
</evidence>
<reference evidence="4 5" key="1">
    <citation type="journal article" date="2016" name="Mol. Biol. Evol.">
        <title>Comparative Genomics of Early-Diverging Mushroom-Forming Fungi Provides Insights into the Origins of Lignocellulose Decay Capabilities.</title>
        <authorList>
            <person name="Nagy L.G."/>
            <person name="Riley R."/>
            <person name="Tritt A."/>
            <person name="Adam C."/>
            <person name="Daum C."/>
            <person name="Floudas D."/>
            <person name="Sun H."/>
            <person name="Yadav J.S."/>
            <person name="Pangilinan J."/>
            <person name="Larsson K.H."/>
            <person name="Matsuura K."/>
            <person name="Barry K."/>
            <person name="Labutti K."/>
            <person name="Kuo R."/>
            <person name="Ohm R.A."/>
            <person name="Bhattacharya S.S."/>
            <person name="Shirouzu T."/>
            <person name="Yoshinaga Y."/>
            <person name="Martin F.M."/>
            <person name="Grigoriev I.V."/>
            <person name="Hibbett D.S."/>
        </authorList>
    </citation>
    <scope>NUCLEOTIDE SEQUENCE [LARGE SCALE GENOMIC DNA]</scope>
    <source>
        <strain evidence="4 5">93-53</strain>
    </source>
</reference>
<keyword evidence="2" id="KW-0472">Membrane</keyword>
<dbReference type="InterPro" id="IPR029636">
    <property type="entry name" value="Csf1"/>
</dbReference>
<feature type="region of interest" description="Disordered" evidence="1">
    <location>
        <begin position="1175"/>
        <end position="1252"/>
    </location>
</feature>
<keyword evidence="5" id="KW-1185">Reference proteome</keyword>
<dbReference type="GO" id="GO:0006113">
    <property type="term" value="P:fermentation"/>
    <property type="evidence" value="ECO:0007669"/>
    <property type="project" value="InterPro"/>
</dbReference>
<dbReference type="PANTHER" id="PTHR32085">
    <property type="entry name" value="PROTEIN CSF1"/>
    <property type="match status" value="1"/>
</dbReference>
<dbReference type="Proteomes" id="UP000076871">
    <property type="component" value="Unassembled WGS sequence"/>
</dbReference>
<dbReference type="Pfam" id="PF21678">
    <property type="entry name" value="Csf1_N"/>
    <property type="match status" value="1"/>
</dbReference>
<protein>
    <recommendedName>
        <fullName evidence="3">Csf1 N-terminal domain-containing protein</fullName>
    </recommendedName>
</protein>
<keyword evidence="2" id="KW-0812">Transmembrane</keyword>
<gene>
    <name evidence="4" type="ORF">LAESUDRAFT_741340</name>
</gene>
<name>A0A165GZH4_9APHY</name>
<evidence type="ECO:0000313" key="5">
    <source>
        <dbReference type="Proteomes" id="UP000076871"/>
    </source>
</evidence>
<feature type="compositionally biased region" description="Low complexity" evidence="1">
    <location>
        <begin position="3238"/>
        <end position="3268"/>
    </location>
</feature>
<evidence type="ECO:0000313" key="4">
    <source>
        <dbReference type="EMBL" id="KZT11041.1"/>
    </source>
</evidence>
<evidence type="ECO:0000256" key="2">
    <source>
        <dbReference type="SAM" id="Phobius"/>
    </source>
</evidence>
<dbReference type="RefSeq" id="XP_040768781.1">
    <property type="nucleotide sequence ID" value="XM_040911135.1"/>
</dbReference>
<accession>A0A165GZH4</accession>
<dbReference type="InterPro" id="IPR048636">
    <property type="entry name" value="Csf1_N"/>
</dbReference>
<keyword evidence="2" id="KW-1133">Transmembrane helix</keyword>
<dbReference type="PANTHER" id="PTHR32085:SF3">
    <property type="entry name" value="PROTEIN CSF1"/>
    <property type="match status" value="1"/>
</dbReference>
<evidence type="ECO:0000256" key="1">
    <source>
        <dbReference type="SAM" id="MobiDB-lite"/>
    </source>
</evidence>
<feature type="region of interest" description="Disordered" evidence="1">
    <location>
        <begin position="3227"/>
        <end position="3268"/>
    </location>
</feature>
<feature type="region of interest" description="Disordered" evidence="1">
    <location>
        <begin position="3179"/>
        <end position="3204"/>
    </location>
</feature>
<proteinExistence type="predicted"/>
<feature type="compositionally biased region" description="Acidic residues" evidence="1">
    <location>
        <begin position="1215"/>
        <end position="1229"/>
    </location>
</feature>
<feature type="transmembrane region" description="Helical" evidence="2">
    <location>
        <begin position="6"/>
        <end position="36"/>
    </location>
</feature>
<dbReference type="STRING" id="1314785.A0A165GZH4"/>